<reference evidence="8 9" key="1">
    <citation type="submission" date="2019-11" db="EMBL/GenBank/DDBJ databases">
        <title>Complete genome sequence of Corynebacterium kalinowskii 1959, a novel Corynebacterium species isolated from soil of a small paddock in Vilsendorf, Germany.</title>
        <authorList>
            <person name="Schaffert L."/>
            <person name="Ruwe M."/>
            <person name="Milse J."/>
            <person name="Hanuschka K."/>
            <person name="Ortseifen V."/>
            <person name="Droste J."/>
            <person name="Brandt D."/>
            <person name="Schlueter L."/>
            <person name="Kutter Y."/>
            <person name="Vinke S."/>
            <person name="Viehoefer P."/>
            <person name="Jacob L."/>
            <person name="Luebke N.-C."/>
            <person name="Schulte-Berndt E."/>
            <person name="Hain C."/>
            <person name="Linder M."/>
            <person name="Schmidt P."/>
            <person name="Wollenschlaeger L."/>
            <person name="Luttermann T."/>
            <person name="Thieme E."/>
            <person name="Hassa J."/>
            <person name="Haak M."/>
            <person name="Wittchen M."/>
            <person name="Mentz A."/>
            <person name="Persicke M."/>
            <person name="Busche T."/>
            <person name="Ruckert C."/>
        </authorList>
    </citation>
    <scope>NUCLEOTIDE SEQUENCE [LARGE SCALE GENOMIC DNA]</scope>
    <source>
        <strain evidence="8 9">2039</strain>
    </source>
</reference>
<dbReference type="PANTHER" id="PTHR30346">
    <property type="entry name" value="TRANSCRIPTIONAL DUAL REGULATOR HCAR-RELATED"/>
    <property type="match status" value="1"/>
</dbReference>
<feature type="domain" description="LysR substrate-binding" evidence="7">
    <location>
        <begin position="111"/>
        <end position="179"/>
    </location>
</feature>
<evidence type="ECO:0000256" key="4">
    <source>
        <dbReference type="ARBA" id="ARBA00023159"/>
    </source>
</evidence>
<keyword evidence="3" id="KW-0238">DNA-binding</keyword>
<dbReference type="KEGG" id="cok:COCCU_04660"/>
<keyword evidence="2" id="KW-0805">Transcription regulation</keyword>
<dbReference type="Pfam" id="PF03466">
    <property type="entry name" value="LysR_substrate"/>
    <property type="match status" value="1"/>
</dbReference>
<evidence type="ECO:0000256" key="1">
    <source>
        <dbReference type="ARBA" id="ARBA00009437"/>
    </source>
</evidence>
<keyword evidence="5" id="KW-0804">Transcription</keyword>
<feature type="region of interest" description="Disordered" evidence="6">
    <location>
        <begin position="185"/>
        <end position="237"/>
    </location>
</feature>
<dbReference type="PANTHER" id="PTHR30346:SF0">
    <property type="entry name" value="HCA OPERON TRANSCRIPTIONAL ACTIVATOR HCAR"/>
    <property type="match status" value="1"/>
</dbReference>
<proteinExistence type="inferred from homology"/>
<dbReference type="Gene3D" id="3.40.190.10">
    <property type="entry name" value="Periplasmic binding protein-like II"/>
    <property type="match status" value="4"/>
</dbReference>
<dbReference type="InterPro" id="IPR005119">
    <property type="entry name" value="LysR_subst-bd"/>
</dbReference>
<evidence type="ECO:0000256" key="6">
    <source>
        <dbReference type="SAM" id="MobiDB-lite"/>
    </source>
</evidence>
<organism evidence="8 9">
    <name type="scientific">Corynebacterium occultum</name>
    <dbReference type="NCBI Taxonomy" id="2675219"/>
    <lineage>
        <taxon>Bacteria</taxon>
        <taxon>Bacillati</taxon>
        <taxon>Actinomycetota</taxon>
        <taxon>Actinomycetes</taxon>
        <taxon>Mycobacteriales</taxon>
        <taxon>Corynebacteriaceae</taxon>
        <taxon>Corynebacterium</taxon>
    </lineage>
</organism>
<feature type="compositionally biased region" description="Gly residues" evidence="6">
    <location>
        <begin position="218"/>
        <end position="230"/>
    </location>
</feature>
<dbReference type="SUPFAM" id="SSF53850">
    <property type="entry name" value="Periplasmic binding protein-like II"/>
    <property type="match status" value="1"/>
</dbReference>
<dbReference type="RefSeq" id="WP_231598865.1">
    <property type="nucleotide sequence ID" value="NZ_CP046455.1"/>
</dbReference>
<accession>A0A6B8WKC4</accession>
<comment type="similarity">
    <text evidence="1">Belongs to the LysR transcriptional regulatory family.</text>
</comment>
<evidence type="ECO:0000256" key="5">
    <source>
        <dbReference type="ARBA" id="ARBA00023163"/>
    </source>
</evidence>
<keyword evidence="9" id="KW-1185">Reference proteome</keyword>
<gene>
    <name evidence="8" type="ORF">COCCU_04660</name>
</gene>
<protein>
    <submittedName>
        <fullName evidence="8">LysR substrate binding domain protein</fullName>
    </submittedName>
</protein>
<evidence type="ECO:0000256" key="3">
    <source>
        <dbReference type="ARBA" id="ARBA00023125"/>
    </source>
</evidence>
<evidence type="ECO:0000313" key="8">
    <source>
        <dbReference type="EMBL" id="QGU06878.1"/>
    </source>
</evidence>
<dbReference type="EMBL" id="CP046455">
    <property type="protein sequence ID" value="QGU06878.1"/>
    <property type="molecule type" value="Genomic_DNA"/>
</dbReference>
<evidence type="ECO:0000313" key="9">
    <source>
        <dbReference type="Proteomes" id="UP000424462"/>
    </source>
</evidence>
<dbReference type="AlphaFoldDB" id="A0A6B8WKC4"/>
<dbReference type="Proteomes" id="UP000424462">
    <property type="component" value="Chromosome"/>
</dbReference>
<dbReference type="GO" id="GO:0003677">
    <property type="term" value="F:DNA binding"/>
    <property type="evidence" value="ECO:0007669"/>
    <property type="project" value="UniProtKB-KW"/>
</dbReference>
<name>A0A6B8WKC4_9CORY</name>
<sequence>MLTLSFVTGTEPGKWFDRFRDRTRHGRLEAFESEDSLAALIDGRAQLALVRLPSQQLDAEKFHVVELYQEDKGVALPKDSELTLIEGEVKLADLAGQIMNYRIPDHGEVDVAAVREALQIVAANVGVVIAPKPLLKVLSRKLVVPRQLKDESVPATRIALVWHQDADSDAIQDFVGIAKGRTVNSSRQVAPKRSAREKTLTKQARRTAEKPAKKSSDGRGGNRGGKGFGGSRRKRGR</sequence>
<evidence type="ECO:0000259" key="7">
    <source>
        <dbReference type="Pfam" id="PF03466"/>
    </source>
</evidence>
<dbReference type="GO" id="GO:0032993">
    <property type="term" value="C:protein-DNA complex"/>
    <property type="evidence" value="ECO:0007669"/>
    <property type="project" value="TreeGrafter"/>
</dbReference>
<feature type="compositionally biased region" description="Basic and acidic residues" evidence="6">
    <location>
        <begin position="194"/>
        <end position="217"/>
    </location>
</feature>
<keyword evidence="4" id="KW-0010">Activator</keyword>
<evidence type="ECO:0000256" key="2">
    <source>
        <dbReference type="ARBA" id="ARBA00023015"/>
    </source>
</evidence>
<dbReference type="GO" id="GO:0003700">
    <property type="term" value="F:DNA-binding transcription factor activity"/>
    <property type="evidence" value="ECO:0007669"/>
    <property type="project" value="TreeGrafter"/>
</dbReference>